<sequence>MLPAFRMVGWWGWLAGWLVGWCSPKNPTKPLRPTLSTPTPFSPLFWSNESRCRRAAEDVKYSTRKIKDIIRVNFNAEQRAVVALIFSQCTPAWSPSNCNIRNSDSDIDIKPLTSISPASPFCLFLFHPVPRPL</sequence>
<evidence type="ECO:0000313" key="2">
    <source>
        <dbReference type="EMBL" id="DAA03222.1"/>
    </source>
</evidence>
<dbReference type="EMBL" id="BK003022">
    <property type="protein sequence ID" value="DAA03222.1"/>
    <property type="molecule type" value="Genomic_DNA"/>
</dbReference>
<feature type="chain" id="PRO_5004275822" evidence="1">
    <location>
        <begin position="25"/>
        <end position="133"/>
    </location>
</feature>
<organism evidence="2">
    <name type="scientific">Drosophila melanogaster</name>
    <name type="common">Fruit fly</name>
    <dbReference type="NCBI Taxonomy" id="7227"/>
    <lineage>
        <taxon>Eukaryota</taxon>
        <taxon>Metazoa</taxon>
        <taxon>Ecdysozoa</taxon>
        <taxon>Arthropoda</taxon>
        <taxon>Hexapoda</taxon>
        <taxon>Insecta</taxon>
        <taxon>Pterygota</taxon>
        <taxon>Neoptera</taxon>
        <taxon>Endopterygota</taxon>
        <taxon>Diptera</taxon>
        <taxon>Brachycera</taxon>
        <taxon>Muscomorpha</taxon>
        <taxon>Ephydroidea</taxon>
        <taxon>Drosophilidae</taxon>
        <taxon>Drosophila</taxon>
        <taxon>Sophophora</taxon>
    </lineage>
</organism>
<feature type="signal peptide" evidence="1">
    <location>
        <begin position="1"/>
        <end position="24"/>
    </location>
</feature>
<accession>Q6IIP4</accession>
<gene>
    <name evidence="2" type="ORF">HDC17443</name>
</gene>
<keyword evidence="1" id="KW-0732">Signal</keyword>
<reference evidence="2" key="1">
    <citation type="journal article" date="2003" name="Genome Biol.">
        <title>An integrated gene annotation and transcriptional profiling approach towards the full gene content of the Drosophila genome.</title>
        <authorList>
            <person name="Hild M."/>
            <person name="Beckmann B."/>
            <person name="Haas S.A."/>
            <person name="Koch B."/>
            <person name="Solovyev V."/>
            <person name="Busold C."/>
            <person name="Fellenberg K."/>
            <person name="Boutros M."/>
            <person name="Vingron M."/>
            <person name="Sauer F."/>
            <person name="Hoheisel J.D."/>
            <person name="Paro R."/>
        </authorList>
    </citation>
    <scope>NUCLEOTIDE SEQUENCE</scope>
</reference>
<evidence type="ECO:0000256" key="1">
    <source>
        <dbReference type="SAM" id="SignalP"/>
    </source>
</evidence>
<name>Q6IIP4_DROME</name>
<protein>
    <submittedName>
        <fullName evidence="2">HDC17443</fullName>
    </submittedName>
</protein>
<proteinExistence type="predicted"/>
<dbReference type="AlphaFoldDB" id="Q6IIP4"/>